<dbReference type="InterPro" id="IPR046341">
    <property type="entry name" value="SET_dom_sf"/>
</dbReference>
<dbReference type="PANTHER" id="PTHR16515">
    <property type="entry name" value="PR DOMAIN ZINC FINGER PROTEIN"/>
    <property type="match status" value="1"/>
</dbReference>
<evidence type="ECO:0000256" key="3">
    <source>
        <dbReference type="ARBA" id="ARBA00022454"/>
    </source>
</evidence>
<dbReference type="InterPro" id="IPR050331">
    <property type="entry name" value="Zinc_finger"/>
</dbReference>
<keyword evidence="5" id="KW-0808">Transferase</keyword>
<feature type="domain" description="SET" evidence="13">
    <location>
        <begin position="65"/>
        <end position="178"/>
    </location>
</feature>
<evidence type="ECO:0000256" key="9">
    <source>
        <dbReference type="ARBA" id="ARBA00023125"/>
    </source>
</evidence>
<feature type="region of interest" description="Disordered" evidence="12">
    <location>
        <begin position="227"/>
        <end position="265"/>
    </location>
</feature>
<dbReference type="HOGENOM" id="CLU_064013_1_0_1"/>
<dbReference type="GO" id="GO:0008270">
    <property type="term" value="F:zinc ion binding"/>
    <property type="evidence" value="ECO:0007669"/>
    <property type="project" value="InterPro"/>
</dbReference>
<dbReference type="CDD" id="cd19193">
    <property type="entry name" value="PR-SET_PRDM7_9"/>
    <property type="match status" value="1"/>
</dbReference>
<evidence type="ECO:0000256" key="1">
    <source>
        <dbReference type="ARBA" id="ARBA00004123"/>
    </source>
</evidence>
<dbReference type="InParanoid" id="G3TF44"/>
<dbReference type="Ensembl" id="ENSLAFT00000015423.4">
    <property type="protein sequence ID" value="ENSLAFP00000012922.4"/>
    <property type="gene ID" value="ENSLAFG00000015425.4"/>
</dbReference>
<reference evidence="14" key="3">
    <citation type="submission" date="2025-09" db="UniProtKB">
        <authorList>
            <consortium name="Ensembl"/>
        </authorList>
    </citation>
    <scope>IDENTIFICATION</scope>
    <source>
        <strain evidence="14">Isolate ISIS603380</strain>
    </source>
</reference>
<evidence type="ECO:0000256" key="8">
    <source>
        <dbReference type="ARBA" id="ARBA00023015"/>
    </source>
</evidence>
<dbReference type="PROSITE" id="PS00028">
    <property type="entry name" value="ZINC_FINGER_C2H2_1"/>
    <property type="match status" value="1"/>
</dbReference>
<keyword evidence="3" id="KW-0158">Chromosome</keyword>
<dbReference type="FunFam" id="3.30.160.60:FF:001312">
    <property type="entry name" value="Histone-lysine N-methyltransferase PRDM9"/>
    <property type="match status" value="1"/>
</dbReference>
<keyword evidence="15" id="KW-1185">Reference proteome</keyword>
<dbReference type="eggNOG" id="KOG2461">
    <property type="taxonomic scope" value="Eukaryota"/>
</dbReference>
<reference evidence="14" key="2">
    <citation type="submission" date="2025-08" db="UniProtKB">
        <authorList>
            <consortium name="Ensembl"/>
        </authorList>
    </citation>
    <scope>IDENTIFICATION</scope>
    <source>
        <strain evidence="14">Isolate ISIS603380</strain>
    </source>
</reference>
<sequence>MYSLRERKGLEYQEVGEPQNDDYLYCEKCQNFFIDTCAVHGAPMFVKDSPVDRGHPNHSALTLPPGLRIGPSSIPEAGLRVWYEVSEQLLGLHFGPYKGQVTEDEAANSGYSWLITKRRNCYKYVDGKDEPWANQMRYVNCTRDKEEQNLVAFQYHRQIFYWTCRTIQPGCELLVSYGDNYGQELGIKWGSRNVEKGLDVGFQIGEPKPEIHPCPSCTLAISSQKFLGQHTKHSHPSPPFPGTPERKHLQPEDPRPGGRRQQHSD</sequence>
<dbReference type="InterPro" id="IPR001214">
    <property type="entry name" value="SET_dom"/>
</dbReference>
<keyword evidence="6" id="KW-0949">S-adenosyl-L-methionine</keyword>
<accession>G3TF44</accession>
<dbReference type="InterPro" id="IPR044417">
    <property type="entry name" value="PRDM7_9_PR-SET"/>
</dbReference>
<dbReference type="Pfam" id="PF21549">
    <property type="entry name" value="PRDM2_PR"/>
    <property type="match status" value="1"/>
</dbReference>
<dbReference type="PROSITE" id="PS50280">
    <property type="entry name" value="SET"/>
    <property type="match status" value="1"/>
</dbReference>
<keyword evidence="10" id="KW-0804">Transcription</keyword>
<name>G3TF44_LOXAF</name>
<dbReference type="GO" id="GO:0032259">
    <property type="term" value="P:methylation"/>
    <property type="evidence" value="ECO:0007669"/>
    <property type="project" value="UniProtKB-KW"/>
</dbReference>
<protein>
    <recommendedName>
        <fullName evidence="13">SET domain-containing protein</fullName>
    </recommendedName>
</protein>
<dbReference type="InterPro" id="IPR019041">
    <property type="entry name" value="SSXRD_motif"/>
</dbReference>
<organism evidence="14 15">
    <name type="scientific">Loxodonta africana</name>
    <name type="common">African elephant</name>
    <dbReference type="NCBI Taxonomy" id="9785"/>
    <lineage>
        <taxon>Eukaryota</taxon>
        <taxon>Metazoa</taxon>
        <taxon>Chordata</taxon>
        <taxon>Craniata</taxon>
        <taxon>Vertebrata</taxon>
        <taxon>Euteleostomi</taxon>
        <taxon>Mammalia</taxon>
        <taxon>Eutheria</taxon>
        <taxon>Afrotheria</taxon>
        <taxon>Proboscidea</taxon>
        <taxon>Elephantidae</taxon>
        <taxon>Loxodonta</taxon>
    </lineage>
</organism>
<dbReference type="GO" id="GO:0005694">
    <property type="term" value="C:chromosome"/>
    <property type="evidence" value="ECO:0007669"/>
    <property type="project" value="UniProtKB-SubCell"/>
</dbReference>
<dbReference type="GO" id="GO:0010845">
    <property type="term" value="P:positive regulation of reciprocal meiotic recombination"/>
    <property type="evidence" value="ECO:0007669"/>
    <property type="project" value="TreeGrafter"/>
</dbReference>
<dbReference type="GO" id="GO:0042800">
    <property type="term" value="F:histone H3K4 methyltransferase activity"/>
    <property type="evidence" value="ECO:0007669"/>
    <property type="project" value="TreeGrafter"/>
</dbReference>
<reference evidence="14 15" key="1">
    <citation type="submission" date="2009-06" db="EMBL/GenBank/DDBJ databases">
        <title>The Genome Sequence of Loxodonta africana (African elephant).</title>
        <authorList>
            <person name="Di Palma F."/>
            <person name="Heiman D."/>
            <person name="Young S."/>
            <person name="Johnson J."/>
            <person name="Lander E.S."/>
            <person name="Lindblad-Toh K."/>
        </authorList>
    </citation>
    <scope>NUCLEOTIDE SEQUENCE [LARGE SCALE GENOMIC DNA]</scope>
    <source>
        <strain evidence="14 15">Isolate ISIS603380</strain>
    </source>
</reference>
<dbReference type="Pfam" id="PF21225">
    <property type="entry name" value="zf-C2H2_5"/>
    <property type="match status" value="1"/>
</dbReference>
<evidence type="ECO:0000256" key="2">
    <source>
        <dbReference type="ARBA" id="ARBA00004286"/>
    </source>
</evidence>
<evidence type="ECO:0000256" key="6">
    <source>
        <dbReference type="ARBA" id="ARBA00022691"/>
    </source>
</evidence>
<dbReference type="GO" id="GO:0046975">
    <property type="term" value="F:histone H3K36 methyltransferase activity"/>
    <property type="evidence" value="ECO:0007669"/>
    <property type="project" value="TreeGrafter"/>
</dbReference>
<evidence type="ECO:0000259" key="13">
    <source>
        <dbReference type="PROSITE" id="PS50280"/>
    </source>
</evidence>
<dbReference type="Pfam" id="PF09514">
    <property type="entry name" value="SSXRD"/>
    <property type="match status" value="1"/>
</dbReference>
<dbReference type="SUPFAM" id="SSF82199">
    <property type="entry name" value="SET domain"/>
    <property type="match status" value="1"/>
</dbReference>
<dbReference type="GO" id="GO:0006355">
    <property type="term" value="P:regulation of DNA-templated transcription"/>
    <property type="evidence" value="ECO:0007669"/>
    <property type="project" value="InterPro"/>
</dbReference>
<dbReference type="GO" id="GO:0010844">
    <property type="term" value="F:recombination hotspot binding"/>
    <property type="evidence" value="ECO:0007669"/>
    <property type="project" value="TreeGrafter"/>
</dbReference>
<evidence type="ECO:0000313" key="15">
    <source>
        <dbReference type="Proteomes" id="UP000007646"/>
    </source>
</evidence>
<dbReference type="GO" id="GO:0005634">
    <property type="term" value="C:nucleus"/>
    <property type="evidence" value="ECO:0007669"/>
    <property type="project" value="UniProtKB-SubCell"/>
</dbReference>
<dbReference type="Gene3D" id="3.30.160.60">
    <property type="entry name" value="Classic Zinc Finger"/>
    <property type="match status" value="1"/>
</dbReference>
<keyword evidence="7" id="KW-0156">Chromatin regulator</keyword>
<comment type="subcellular location">
    <subcellularLocation>
        <location evidence="2">Chromosome</location>
    </subcellularLocation>
    <subcellularLocation>
        <location evidence="1">Nucleus</location>
    </subcellularLocation>
</comment>
<proteinExistence type="predicted"/>
<keyword evidence="9" id="KW-0238">DNA-binding</keyword>
<evidence type="ECO:0000256" key="5">
    <source>
        <dbReference type="ARBA" id="ARBA00022679"/>
    </source>
</evidence>
<evidence type="ECO:0000256" key="11">
    <source>
        <dbReference type="ARBA" id="ARBA00023242"/>
    </source>
</evidence>
<evidence type="ECO:0000256" key="4">
    <source>
        <dbReference type="ARBA" id="ARBA00022603"/>
    </source>
</evidence>
<dbReference type="FunFam" id="2.170.270.10:FF:000031">
    <property type="entry name" value="probable histone-lysine N-methyltransferase PRDM7"/>
    <property type="match status" value="1"/>
</dbReference>
<evidence type="ECO:0000256" key="7">
    <source>
        <dbReference type="ARBA" id="ARBA00022853"/>
    </source>
</evidence>
<dbReference type="AlphaFoldDB" id="G3TF44"/>
<dbReference type="InterPro" id="IPR013087">
    <property type="entry name" value="Znf_C2H2_type"/>
</dbReference>
<dbReference type="InterPro" id="IPR048414">
    <property type="entry name" value="PDRM9-like_Znf-C2H2"/>
</dbReference>
<dbReference type="eggNOG" id="KOG1721">
    <property type="taxonomic scope" value="Eukaryota"/>
</dbReference>
<keyword evidence="4" id="KW-0489">Methyltransferase</keyword>
<feature type="compositionally biased region" description="Basic and acidic residues" evidence="12">
    <location>
        <begin position="244"/>
        <end position="265"/>
    </location>
</feature>
<dbReference type="Proteomes" id="UP000007646">
    <property type="component" value="Unassembled WGS sequence"/>
</dbReference>
<dbReference type="Gene3D" id="2.170.270.10">
    <property type="entry name" value="SET domain"/>
    <property type="match status" value="1"/>
</dbReference>
<evidence type="ECO:0000256" key="12">
    <source>
        <dbReference type="SAM" id="MobiDB-lite"/>
    </source>
</evidence>
<evidence type="ECO:0000256" key="10">
    <source>
        <dbReference type="ARBA" id="ARBA00023163"/>
    </source>
</evidence>
<keyword evidence="11" id="KW-0539">Nucleus</keyword>
<dbReference type="PANTHER" id="PTHR16515:SF10">
    <property type="entry name" value="HISTONE-LYSINE N-METHYLTRANSFERASE PRDM9-RELATED"/>
    <property type="match status" value="1"/>
</dbReference>
<dbReference type="OMA" id="ITWINRE"/>
<dbReference type="GeneTree" id="ENSGT00940000165655"/>
<dbReference type="STRING" id="9785.ENSLAFP00000012922"/>
<keyword evidence="8" id="KW-0805">Transcription regulation</keyword>
<evidence type="ECO:0000313" key="14">
    <source>
        <dbReference type="Ensembl" id="ENSLAFP00000012922.4"/>
    </source>
</evidence>